<evidence type="ECO:0000313" key="2">
    <source>
        <dbReference type="EMBL" id="VGO12575.1"/>
    </source>
</evidence>
<organism evidence="2 3">
    <name type="scientific">Pontiella desulfatans</name>
    <dbReference type="NCBI Taxonomy" id="2750659"/>
    <lineage>
        <taxon>Bacteria</taxon>
        <taxon>Pseudomonadati</taxon>
        <taxon>Kiritimatiellota</taxon>
        <taxon>Kiritimatiellia</taxon>
        <taxon>Kiritimatiellales</taxon>
        <taxon>Pontiellaceae</taxon>
        <taxon>Pontiella</taxon>
    </lineage>
</organism>
<sequence length="870" mass="91725">MMKRTPLLLAALISLGISAAEAAQIDFGFPSSDESKNWNSLDKTDEDDGSITFTKTQDGVSFALNVAGYNFTNDSAIISSSTQTNVNIFPNGAGVGVGDERVRAGDFAKFTISISSGADLLDSLAFNNLNIRYEGNTAGQDDRTLFDNSDNELVIKAPDNSPKGNYGVADITGAGLNDLTLATTNSWSLNYAVLHTSTDGVTALGQISFDYELSQNFVSNYTGTIRLGTGDVAEESYVNSPVTWDTTSPSWGVGPFANQSAWTNWIDGSDVILEGTATARAVYPATNLNVVVDELEWNGDAALQFYGISNNLQIITITNELRTALSKPARWIDLKDINLGGDFTMQNIGRLNFQLDSGVEAGTKINVLDNGAIAFNGNETDFSELTVTANGSQIFNATASDKVLGNLNGNGEILLNSAEATLIINDLTVGGISNVASFTANANSIGNLELGSGTHNFSLNPTTAAGDQLAIGDGTITYGGDLIVLAVNTNIFKIGDSFKLFSAGSYTGAFSFVELPTNNLPEGAEFYTDDLSVDGSISVGEPGVSYKSVNFTDFLNADFLADQVSTAGSITNGNTIVTLTLSVGDFPDTQINNYTVGLYGTAIQGLKGGPAGKSDFRHDSGLTTLTDDDEVLKLQVSISSTEDISTVVFGGLNVTDATAVEITDFMDGSTNITMTGSARVTPSDTLSALSPLSLANVGGLGDDSWFLEIAARDIPGVTEGLPASRVSFDNITINYGIQVESSFNLWTGKYGLEGDDAADEADPDMDGINNLYEYGLNGDPTNAANRGQVEMGASNDGSTFIYIYPRRTAANSGIDYSLATSTDLVFDAAWTNNDTIIEGIGPELDGFEAVTNSTATDLGAKFIQLFIKEN</sequence>
<dbReference type="RefSeq" id="WP_136078223.1">
    <property type="nucleotide sequence ID" value="NZ_CAAHFG010000001.1"/>
</dbReference>
<evidence type="ECO:0000256" key="1">
    <source>
        <dbReference type="SAM" id="SignalP"/>
    </source>
</evidence>
<dbReference type="AlphaFoldDB" id="A0A6C2TYA6"/>
<name>A0A6C2TYA6_PONDE</name>
<evidence type="ECO:0000313" key="3">
    <source>
        <dbReference type="Proteomes" id="UP000366872"/>
    </source>
</evidence>
<accession>A0A6C2TYA6</accession>
<protein>
    <submittedName>
        <fullName evidence="2">Uncharacterized protein</fullName>
    </submittedName>
</protein>
<proteinExistence type="predicted"/>
<keyword evidence="1" id="KW-0732">Signal</keyword>
<dbReference type="EMBL" id="CAAHFG010000001">
    <property type="protein sequence ID" value="VGO12575.1"/>
    <property type="molecule type" value="Genomic_DNA"/>
</dbReference>
<feature type="signal peptide" evidence="1">
    <location>
        <begin position="1"/>
        <end position="22"/>
    </location>
</feature>
<gene>
    <name evidence="2" type="ORF">PDESU_01128</name>
</gene>
<feature type="chain" id="PRO_5025382037" evidence="1">
    <location>
        <begin position="23"/>
        <end position="870"/>
    </location>
</feature>
<keyword evidence="3" id="KW-1185">Reference proteome</keyword>
<dbReference type="Proteomes" id="UP000366872">
    <property type="component" value="Unassembled WGS sequence"/>
</dbReference>
<reference evidence="2 3" key="1">
    <citation type="submission" date="2019-04" db="EMBL/GenBank/DDBJ databases">
        <authorList>
            <person name="Van Vliet M D."/>
        </authorList>
    </citation>
    <scope>NUCLEOTIDE SEQUENCE [LARGE SCALE GENOMIC DNA]</scope>
    <source>
        <strain evidence="2 3">F1</strain>
    </source>
</reference>